<protein>
    <submittedName>
        <fullName evidence="4">9707_t:CDS:1</fullName>
    </submittedName>
</protein>
<dbReference type="EMBL" id="CAJVPP010000324">
    <property type="protein sequence ID" value="CAG8469552.1"/>
    <property type="molecule type" value="Genomic_DNA"/>
</dbReference>
<feature type="compositionally biased region" description="Basic and acidic residues" evidence="3">
    <location>
        <begin position="45"/>
        <end position="59"/>
    </location>
</feature>
<feature type="region of interest" description="Disordered" evidence="3">
    <location>
        <begin position="1"/>
        <end position="59"/>
    </location>
</feature>
<dbReference type="InterPro" id="IPR036600">
    <property type="entry name" value="PAH_sf"/>
</dbReference>
<evidence type="ECO:0000256" key="1">
    <source>
        <dbReference type="ARBA" id="ARBA00004123"/>
    </source>
</evidence>
<name>A0A9N8VZ84_FUNMO</name>
<reference evidence="4" key="1">
    <citation type="submission" date="2021-06" db="EMBL/GenBank/DDBJ databases">
        <authorList>
            <person name="Kallberg Y."/>
            <person name="Tangrot J."/>
            <person name="Rosling A."/>
        </authorList>
    </citation>
    <scope>NUCLEOTIDE SEQUENCE</scope>
    <source>
        <strain evidence="4">87-6 pot B 2015</strain>
    </source>
</reference>
<dbReference type="GO" id="GO:0006355">
    <property type="term" value="P:regulation of DNA-templated transcription"/>
    <property type="evidence" value="ECO:0007669"/>
    <property type="project" value="InterPro"/>
</dbReference>
<dbReference type="GO" id="GO:0005634">
    <property type="term" value="C:nucleus"/>
    <property type="evidence" value="ECO:0007669"/>
    <property type="project" value="UniProtKB-SubCell"/>
</dbReference>
<keyword evidence="2" id="KW-0539">Nucleus</keyword>
<keyword evidence="5" id="KW-1185">Reference proteome</keyword>
<evidence type="ECO:0000256" key="2">
    <source>
        <dbReference type="ARBA" id="ARBA00023242"/>
    </source>
</evidence>
<dbReference type="AlphaFoldDB" id="A0A9N8VZ84"/>
<dbReference type="Proteomes" id="UP000789375">
    <property type="component" value="Unassembled WGS sequence"/>
</dbReference>
<organism evidence="4 5">
    <name type="scientific">Funneliformis mosseae</name>
    <name type="common">Endomycorrhizal fungus</name>
    <name type="synonym">Glomus mosseae</name>
    <dbReference type="NCBI Taxonomy" id="27381"/>
    <lineage>
        <taxon>Eukaryota</taxon>
        <taxon>Fungi</taxon>
        <taxon>Fungi incertae sedis</taxon>
        <taxon>Mucoromycota</taxon>
        <taxon>Glomeromycotina</taxon>
        <taxon>Glomeromycetes</taxon>
        <taxon>Glomerales</taxon>
        <taxon>Glomeraceae</taxon>
        <taxon>Funneliformis</taxon>
    </lineage>
</organism>
<proteinExistence type="predicted"/>
<evidence type="ECO:0000313" key="4">
    <source>
        <dbReference type="EMBL" id="CAG8469552.1"/>
    </source>
</evidence>
<gene>
    <name evidence="4" type="ORF">FMOSSE_LOCUS2447</name>
</gene>
<feature type="region of interest" description="Disordered" evidence="3">
    <location>
        <begin position="248"/>
        <end position="270"/>
    </location>
</feature>
<evidence type="ECO:0000256" key="3">
    <source>
        <dbReference type="SAM" id="MobiDB-lite"/>
    </source>
</evidence>
<comment type="subcellular location">
    <subcellularLocation>
        <location evidence="1">Nucleus</location>
    </subcellularLocation>
</comment>
<sequence length="322" mass="36927">MDKYAAKGRVSSGSEMKASSTPDKTEKHLPRTDTAPMKMVKPNKTRVEKPLTPPEERRSVSFDLSTLTLTDPKGNMDVDAIATSPCESIDIPARELSQDIMVALVERDTEMRDLFIRNQDFFDMVKQSTFEDDDAWNEFLELLYSKREDNPDSEWMNSISESLSANPSLLVTFKQIIGFYDDDDTIQEFEGSCSPEMSSTINDEAIIDITPIRSFPKIMENFEISYPQFFINAKNILGKERQRRGSVLGGNHLLDNDNPNIESHSPESSSETLYEEFKRILLTPRSDMDDNEWETAIYECLDPWPQLIMQLEDIILYEISEE</sequence>
<comment type="caution">
    <text evidence="4">The sequence shown here is derived from an EMBL/GenBank/DDBJ whole genome shotgun (WGS) entry which is preliminary data.</text>
</comment>
<feature type="compositionally biased region" description="Polar residues" evidence="3">
    <location>
        <begin position="257"/>
        <end position="270"/>
    </location>
</feature>
<accession>A0A9N8VZ84</accession>
<feature type="compositionally biased region" description="Polar residues" evidence="3">
    <location>
        <begin position="11"/>
        <end position="22"/>
    </location>
</feature>
<dbReference type="SUPFAM" id="SSF47762">
    <property type="entry name" value="PAH2 domain"/>
    <property type="match status" value="1"/>
</dbReference>
<evidence type="ECO:0000313" key="5">
    <source>
        <dbReference type="Proteomes" id="UP000789375"/>
    </source>
</evidence>